<dbReference type="InterPro" id="IPR005482">
    <property type="entry name" value="Biotin_COase_C"/>
</dbReference>
<gene>
    <name evidence="21" type="ORF">FCC1311_021941</name>
</gene>
<comment type="subcellular location">
    <subcellularLocation>
        <location evidence="2">Mitochondrion matrix</location>
    </subcellularLocation>
</comment>
<comment type="catalytic activity">
    <reaction evidence="16">
        <text>propanoyl-CoA + hydrogencarbonate + ATP = (S)-methylmalonyl-CoA + ADP + phosphate + H(+)</text>
        <dbReference type="Rhea" id="RHEA:23720"/>
        <dbReference type="ChEBI" id="CHEBI:15378"/>
        <dbReference type="ChEBI" id="CHEBI:17544"/>
        <dbReference type="ChEBI" id="CHEBI:30616"/>
        <dbReference type="ChEBI" id="CHEBI:43474"/>
        <dbReference type="ChEBI" id="CHEBI:57327"/>
        <dbReference type="ChEBI" id="CHEBI:57392"/>
        <dbReference type="ChEBI" id="CHEBI:456216"/>
        <dbReference type="EC" id="6.4.1.3"/>
    </reaction>
    <physiologicalReaction direction="left-to-right" evidence="16">
        <dbReference type="Rhea" id="RHEA:23721"/>
    </physiologicalReaction>
</comment>
<dbReference type="PROSITE" id="PS00188">
    <property type="entry name" value="BIOTIN"/>
    <property type="match status" value="1"/>
</dbReference>
<evidence type="ECO:0000256" key="3">
    <source>
        <dbReference type="ARBA" id="ARBA00005060"/>
    </source>
</evidence>
<dbReference type="UniPathway" id="UPA00945">
    <property type="reaction ID" value="UER00908"/>
</dbReference>
<dbReference type="InterPro" id="IPR005479">
    <property type="entry name" value="CPAse_ATP-bd"/>
</dbReference>
<accession>A0A2R5GEI4</accession>
<dbReference type="EC" id="6.4.1.3" evidence="4"/>
<dbReference type="FunFam" id="3.30.1490.20:FF:000003">
    <property type="entry name" value="acetyl-CoA carboxylase isoform X1"/>
    <property type="match status" value="1"/>
</dbReference>
<evidence type="ECO:0000256" key="11">
    <source>
        <dbReference type="ARBA" id="ARBA00022963"/>
    </source>
</evidence>
<keyword evidence="12" id="KW-0443">Lipid metabolism</keyword>
<dbReference type="InParanoid" id="A0A2R5GEI4"/>
<dbReference type="InterPro" id="IPR011053">
    <property type="entry name" value="Single_hybrid_motif"/>
</dbReference>
<evidence type="ECO:0000256" key="4">
    <source>
        <dbReference type="ARBA" id="ARBA00013050"/>
    </source>
</evidence>
<dbReference type="InterPro" id="IPR001882">
    <property type="entry name" value="Biotin_BS"/>
</dbReference>
<dbReference type="Gene3D" id="3.30.700.30">
    <property type="match status" value="1"/>
</dbReference>
<evidence type="ECO:0000256" key="6">
    <source>
        <dbReference type="ARBA" id="ARBA00022723"/>
    </source>
</evidence>
<evidence type="ECO:0000313" key="22">
    <source>
        <dbReference type="Proteomes" id="UP000241890"/>
    </source>
</evidence>
<proteinExistence type="predicted"/>
<dbReference type="InterPro" id="IPR000089">
    <property type="entry name" value="Biotin_lipoyl"/>
</dbReference>
<dbReference type="GO" id="GO:0016042">
    <property type="term" value="P:lipid catabolic process"/>
    <property type="evidence" value="ECO:0007669"/>
    <property type="project" value="UniProtKB-KW"/>
</dbReference>
<dbReference type="PROSITE" id="PS50968">
    <property type="entry name" value="BIOTINYL_LIPOYL"/>
    <property type="match status" value="1"/>
</dbReference>
<dbReference type="PROSITE" id="PS00867">
    <property type="entry name" value="CPSASE_2"/>
    <property type="match status" value="1"/>
</dbReference>
<dbReference type="PROSITE" id="PS50975">
    <property type="entry name" value="ATP_GRASP"/>
    <property type="match status" value="1"/>
</dbReference>
<comment type="cofactor">
    <cofactor evidence="1">
        <name>biotin</name>
        <dbReference type="ChEBI" id="CHEBI:57586"/>
    </cofactor>
</comment>
<dbReference type="InterPro" id="IPR050856">
    <property type="entry name" value="Biotin_carboxylase_complex"/>
</dbReference>
<dbReference type="GO" id="GO:0046872">
    <property type="term" value="F:metal ion binding"/>
    <property type="evidence" value="ECO:0007669"/>
    <property type="project" value="UniProtKB-KW"/>
</dbReference>
<name>A0A2R5GEI4_9STRA</name>
<keyword evidence="14" id="KW-0464">Manganese</keyword>
<dbReference type="PANTHER" id="PTHR18866">
    <property type="entry name" value="CARBOXYLASE:PYRUVATE/ACETYL-COA/PROPIONYL-COA CARBOXYLASE"/>
    <property type="match status" value="1"/>
</dbReference>
<protein>
    <recommendedName>
        <fullName evidence="4">propionyl-CoA carboxylase</fullName>
        <ecNumber evidence="4">6.4.1.3</ecNumber>
    </recommendedName>
</protein>
<evidence type="ECO:0000313" key="21">
    <source>
        <dbReference type="EMBL" id="GBG28719.1"/>
    </source>
</evidence>
<feature type="domain" description="Lipoyl-binding" evidence="18">
    <location>
        <begin position="636"/>
        <end position="711"/>
    </location>
</feature>
<dbReference type="PROSITE" id="PS50979">
    <property type="entry name" value="BC"/>
    <property type="match status" value="1"/>
</dbReference>
<evidence type="ECO:0000256" key="7">
    <source>
        <dbReference type="ARBA" id="ARBA00022741"/>
    </source>
</evidence>
<dbReference type="Pfam" id="PF02785">
    <property type="entry name" value="Biotin_carb_C"/>
    <property type="match status" value="1"/>
</dbReference>
<dbReference type="Pfam" id="PF18140">
    <property type="entry name" value="PCC_BT"/>
    <property type="match status" value="1"/>
</dbReference>
<dbReference type="Pfam" id="PF02786">
    <property type="entry name" value="CPSase_L_D2"/>
    <property type="match status" value="1"/>
</dbReference>
<evidence type="ECO:0000256" key="17">
    <source>
        <dbReference type="PROSITE-ProRule" id="PRU00409"/>
    </source>
</evidence>
<dbReference type="EMBL" id="BEYU01000047">
    <property type="protein sequence ID" value="GBG28719.1"/>
    <property type="molecule type" value="Genomic_DNA"/>
</dbReference>
<sequence length="711" mass="78439">MMRAGRPTAALAAAAQRQTPRTAAAMQQVLARGLATYNGEQVFDKILIANRGEIACRVIKTARKMGIKTVAIYSEPDKNAMHVKMADEAYLVGPAASSQSYLNIDRIMEVIAESGAQAVHPGYGFLSENHLFAEALEAKNVAFIGPGAFAITAMGDKIESKQLAINAGVNTVPGSLAVVKTDEQIKQIANEIGYPVMIKASAGGGGKGMRIAWNDAEAIEGFRLSTEEARSSFGDDRIFIEKFVEEPRHIEIQLIADTFGNVAALPERECSIQRRNQKVLEESPSTFLDPETRKAMQAQAIQLAKAVDYRSAGTVEFLCDKNRNFYFLEMNTRLQVEHPVSELVSGIDLVEQMIRVAAGHKLPEDIMKEDRPILGWAHEARVYAEDPFRGFLPSTGRLVDYQQPTEEQVPGVRVDTGVSQGSEISMFYDPMICKLITHADTREEALDRLELALDNYVVKGLGHNINFLIDVCRHPKFKSGAITTKFIEEEYPEGFSGVKLTSDESKSLAAVAAMIQYTRNNQTTNMLDALRPSVQPTSFVVSIDEDAFKVTFAGDTGETVLSDPTSGEEIARFNIRDFQYKSGEILVRALIDDAPQVIQCLDRLPQGFRLQYCGAIKDILVHSELEYEMSKYMLPKPEIDMAKWLLSPMPGSLISVAVTEGQEVFAGQELAVVEAMKMQNVLRAERNGVVKKVYANAGETLSVDQEIVEFE</sequence>
<dbReference type="InterPro" id="IPR011764">
    <property type="entry name" value="Biotin_carboxylation_dom"/>
</dbReference>
<organism evidence="21 22">
    <name type="scientific">Hondaea fermentalgiana</name>
    <dbReference type="NCBI Taxonomy" id="2315210"/>
    <lineage>
        <taxon>Eukaryota</taxon>
        <taxon>Sar</taxon>
        <taxon>Stramenopiles</taxon>
        <taxon>Bigyra</taxon>
        <taxon>Labyrinthulomycetes</taxon>
        <taxon>Thraustochytrida</taxon>
        <taxon>Thraustochytriidae</taxon>
        <taxon>Hondaea</taxon>
    </lineage>
</organism>
<dbReference type="InterPro" id="IPR016185">
    <property type="entry name" value="PreATP-grasp_dom_sf"/>
</dbReference>
<evidence type="ECO:0000256" key="1">
    <source>
        <dbReference type="ARBA" id="ARBA00001953"/>
    </source>
</evidence>
<evidence type="ECO:0000259" key="18">
    <source>
        <dbReference type="PROSITE" id="PS50968"/>
    </source>
</evidence>
<evidence type="ECO:0000256" key="10">
    <source>
        <dbReference type="ARBA" id="ARBA00022946"/>
    </source>
</evidence>
<dbReference type="Pfam" id="PF00364">
    <property type="entry name" value="Biotin_lipoyl"/>
    <property type="match status" value="1"/>
</dbReference>
<dbReference type="GO" id="GO:0005524">
    <property type="term" value="F:ATP binding"/>
    <property type="evidence" value="ECO:0007669"/>
    <property type="project" value="UniProtKB-UniRule"/>
</dbReference>
<dbReference type="FunFam" id="2.40.50.100:FF:000003">
    <property type="entry name" value="Acetyl-CoA carboxylase biotin carboxyl carrier protein"/>
    <property type="match status" value="1"/>
</dbReference>
<dbReference type="Gene3D" id="2.40.50.100">
    <property type="match status" value="1"/>
</dbReference>
<dbReference type="OrthoDB" id="196847at2759"/>
<dbReference type="InterPro" id="IPR005481">
    <property type="entry name" value="BC-like_N"/>
</dbReference>
<dbReference type="PANTHER" id="PTHR18866:SF33">
    <property type="entry name" value="METHYLCROTONOYL-COA CARBOXYLASE SUBUNIT ALPHA, MITOCHONDRIAL-RELATED"/>
    <property type="match status" value="1"/>
</dbReference>
<feature type="domain" description="Biotin carboxylation" evidence="20">
    <location>
        <begin position="42"/>
        <end position="492"/>
    </location>
</feature>
<dbReference type="SUPFAM" id="SSF52440">
    <property type="entry name" value="PreATP-grasp domain"/>
    <property type="match status" value="1"/>
</dbReference>
<dbReference type="SMART" id="SM00878">
    <property type="entry name" value="Biotin_carb_C"/>
    <property type="match status" value="1"/>
</dbReference>
<evidence type="ECO:0000259" key="20">
    <source>
        <dbReference type="PROSITE" id="PS50979"/>
    </source>
</evidence>
<keyword evidence="8 17" id="KW-0067">ATP-binding</keyword>
<dbReference type="InterPro" id="IPR011054">
    <property type="entry name" value="Rudment_hybrid_motif"/>
</dbReference>
<keyword evidence="5" id="KW-0436">Ligase</keyword>
<evidence type="ECO:0000256" key="2">
    <source>
        <dbReference type="ARBA" id="ARBA00004305"/>
    </source>
</evidence>
<comment type="pathway">
    <text evidence="3">Metabolic intermediate metabolism; propanoyl-CoA degradation; succinyl-CoA from propanoyl-CoA: step 1/3.</text>
</comment>
<dbReference type="SUPFAM" id="SSF56059">
    <property type="entry name" value="Glutathione synthetase ATP-binding domain-like"/>
    <property type="match status" value="1"/>
</dbReference>
<dbReference type="Pfam" id="PF00289">
    <property type="entry name" value="Biotin_carb_N"/>
    <property type="match status" value="1"/>
</dbReference>
<evidence type="ECO:0000256" key="13">
    <source>
        <dbReference type="ARBA" id="ARBA00023128"/>
    </source>
</evidence>
<keyword evidence="6" id="KW-0479">Metal-binding</keyword>
<keyword evidence="9" id="KW-0460">Magnesium</keyword>
<keyword evidence="7 17" id="KW-0547">Nucleotide-binding</keyword>
<dbReference type="GO" id="GO:0004658">
    <property type="term" value="F:propionyl-CoA carboxylase activity"/>
    <property type="evidence" value="ECO:0007669"/>
    <property type="project" value="UniProtKB-EC"/>
</dbReference>
<evidence type="ECO:0000259" key="19">
    <source>
        <dbReference type="PROSITE" id="PS50975"/>
    </source>
</evidence>
<evidence type="ECO:0000256" key="8">
    <source>
        <dbReference type="ARBA" id="ARBA00022840"/>
    </source>
</evidence>
<dbReference type="Proteomes" id="UP000241890">
    <property type="component" value="Unassembled WGS sequence"/>
</dbReference>
<dbReference type="PROSITE" id="PS00866">
    <property type="entry name" value="CPSASE_1"/>
    <property type="match status" value="1"/>
</dbReference>
<dbReference type="SUPFAM" id="SSF51230">
    <property type="entry name" value="Single hybrid motif"/>
    <property type="match status" value="1"/>
</dbReference>
<evidence type="ECO:0000256" key="14">
    <source>
        <dbReference type="ARBA" id="ARBA00023211"/>
    </source>
</evidence>
<feature type="domain" description="ATP-grasp" evidence="19">
    <location>
        <begin position="161"/>
        <end position="358"/>
    </location>
</feature>
<dbReference type="GO" id="GO:0005759">
    <property type="term" value="C:mitochondrial matrix"/>
    <property type="evidence" value="ECO:0007669"/>
    <property type="project" value="UniProtKB-SubCell"/>
</dbReference>
<dbReference type="SUPFAM" id="SSF51246">
    <property type="entry name" value="Rudiment single hybrid motif"/>
    <property type="match status" value="1"/>
</dbReference>
<evidence type="ECO:0000256" key="9">
    <source>
        <dbReference type="ARBA" id="ARBA00022842"/>
    </source>
</evidence>
<comment type="caution">
    <text evidence="21">The sequence shown here is derived from an EMBL/GenBank/DDBJ whole genome shotgun (WGS) entry which is preliminary data.</text>
</comment>
<dbReference type="InterPro" id="IPR011761">
    <property type="entry name" value="ATP-grasp"/>
</dbReference>
<evidence type="ECO:0000256" key="15">
    <source>
        <dbReference type="ARBA" id="ARBA00023267"/>
    </source>
</evidence>
<keyword evidence="11" id="KW-0442">Lipid degradation</keyword>
<dbReference type="InterPro" id="IPR041265">
    <property type="entry name" value="PCC_BT"/>
</dbReference>
<reference evidence="21 22" key="1">
    <citation type="submission" date="2017-12" db="EMBL/GenBank/DDBJ databases">
        <title>Sequencing, de novo assembly and annotation of complete genome of a new Thraustochytrid species, strain FCC1311.</title>
        <authorList>
            <person name="Sedici K."/>
            <person name="Godart F."/>
            <person name="Aiese Cigliano R."/>
            <person name="Sanseverino W."/>
            <person name="Barakat M."/>
            <person name="Ortet P."/>
            <person name="Marechal E."/>
            <person name="Cagnac O."/>
            <person name="Amato A."/>
        </authorList>
    </citation>
    <scope>NUCLEOTIDE SEQUENCE [LARGE SCALE GENOMIC DNA]</scope>
</reference>
<keyword evidence="13" id="KW-0496">Mitochondrion</keyword>
<keyword evidence="10" id="KW-0809">Transit peptide</keyword>
<evidence type="ECO:0000256" key="12">
    <source>
        <dbReference type="ARBA" id="ARBA00023098"/>
    </source>
</evidence>
<dbReference type="Gene3D" id="3.30.470.20">
    <property type="entry name" value="ATP-grasp fold, B domain"/>
    <property type="match status" value="1"/>
</dbReference>
<dbReference type="CDD" id="cd06850">
    <property type="entry name" value="biotinyl_domain"/>
    <property type="match status" value="1"/>
</dbReference>
<keyword evidence="15" id="KW-0092">Biotin</keyword>
<dbReference type="FunFam" id="3.40.50.20:FF:000010">
    <property type="entry name" value="Propionyl-CoA carboxylase subunit alpha"/>
    <property type="match status" value="1"/>
</dbReference>
<dbReference type="AlphaFoldDB" id="A0A2R5GEI4"/>
<evidence type="ECO:0000256" key="16">
    <source>
        <dbReference type="ARBA" id="ARBA00049495"/>
    </source>
</evidence>
<evidence type="ECO:0000256" key="5">
    <source>
        <dbReference type="ARBA" id="ARBA00022598"/>
    </source>
</evidence>
<keyword evidence="22" id="KW-1185">Reference proteome</keyword>
<dbReference type="FunFam" id="3.30.470.20:FF:000028">
    <property type="entry name" value="Methylcrotonoyl-CoA carboxylase subunit alpha, mitochondrial"/>
    <property type="match status" value="1"/>
</dbReference>